<dbReference type="EMBL" id="REFZ01000006">
    <property type="protein sequence ID" value="RQH00336.1"/>
    <property type="molecule type" value="Genomic_DNA"/>
</dbReference>
<keyword evidence="2" id="KW-0812">Transmembrane</keyword>
<reference evidence="4 5" key="1">
    <citation type="submission" date="2018-10" db="EMBL/GenBank/DDBJ databases">
        <title>Natrarchaeobius chitinivorans gen. nov., sp. nov., and Natrarchaeobius haloalkaliphilus sp. nov., alkaliphilic, chitin-utilizing haloarchaea from hypersaline alkaline lakes.</title>
        <authorList>
            <person name="Sorokin D.Y."/>
            <person name="Elcheninov A.G."/>
            <person name="Kostrikina N.A."/>
            <person name="Bale N.J."/>
            <person name="Sinninghe Damste J.S."/>
            <person name="Khijniak T.V."/>
            <person name="Kublanov I.V."/>
            <person name="Toshchakov S.V."/>
        </authorList>
    </citation>
    <scope>NUCLEOTIDE SEQUENCE [LARGE SCALE GENOMIC DNA]</scope>
    <source>
        <strain evidence="4 5">AArcht7</strain>
    </source>
</reference>
<sequence>MGKRDGGDRGDRDVDGVRGDRTDARGYGDGWPKLRERTLRRDGYACTRCGCDDRTLQAHHVIPRSAGGPDALENLLTLCRPCHGVIHQSNGSFDDVRDDAPLFPKPDAPDPVARMREPDDQLCSRCGTERVDPANLVAWTDVPRRETRRNRNHLTVCTPCAGLLLEEHRGCTMEALESNRRLGRSELGRHKSDAPVRPSAFAPSQVAIRREPRTRRERLIDDTALRFLCNHRGVRWAILIAVAFALFSAGMASL</sequence>
<evidence type="ECO:0000313" key="5">
    <source>
        <dbReference type="Proteomes" id="UP000281431"/>
    </source>
</evidence>
<feature type="transmembrane region" description="Helical" evidence="2">
    <location>
        <begin position="234"/>
        <end position="252"/>
    </location>
</feature>
<dbReference type="GO" id="GO:0004519">
    <property type="term" value="F:endonuclease activity"/>
    <property type="evidence" value="ECO:0007669"/>
    <property type="project" value="UniProtKB-KW"/>
</dbReference>
<accession>A0A3N6PMR8</accession>
<dbReference type="AlphaFoldDB" id="A0A3N6PMR8"/>
<dbReference type="Proteomes" id="UP000281431">
    <property type="component" value="Unassembled WGS sequence"/>
</dbReference>
<feature type="domain" description="HNH nuclease" evidence="3">
    <location>
        <begin position="33"/>
        <end position="84"/>
    </location>
</feature>
<keyword evidence="5" id="KW-1185">Reference proteome</keyword>
<proteinExistence type="predicted"/>
<dbReference type="InterPro" id="IPR002711">
    <property type="entry name" value="HNH"/>
</dbReference>
<name>A0A3N6PMR8_NATCH</name>
<dbReference type="GO" id="GO:0003676">
    <property type="term" value="F:nucleic acid binding"/>
    <property type="evidence" value="ECO:0007669"/>
    <property type="project" value="InterPro"/>
</dbReference>
<keyword evidence="2" id="KW-1133">Transmembrane helix</keyword>
<feature type="region of interest" description="Disordered" evidence="1">
    <location>
        <begin position="1"/>
        <end position="27"/>
    </location>
</feature>
<dbReference type="GO" id="GO:0008270">
    <property type="term" value="F:zinc ion binding"/>
    <property type="evidence" value="ECO:0007669"/>
    <property type="project" value="InterPro"/>
</dbReference>
<dbReference type="Gene3D" id="1.10.30.50">
    <property type="match status" value="1"/>
</dbReference>
<dbReference type="CDD" id="cd00085">
    <property type="entry name" value="HNHc"/>
    <property type="match status" value="1"/>
</dbReference>
<dbReference type="SMART" id="SM00507">
    <property type="entry name" value="HNHc"/>
    <property type="match status" value="1"/>
</dbReference>
<dbReference type="Pfam" id="PF01844">
    <property type="entry name" value="HNH"/>
    <property type="match status" value="1"/>
</dbReference>
<dbReference type="InterPro" id="IPR003615">
    <property type="entry name" value="HNH_nuc"/>
</dbReference>
<keyword evidence="4" id="KW-0540">Nuclease</keyword>
<organism evidence="4 5">
    <name type="scientific">Natrarchaeobius chitinivorans</name>
    <dbReference type="NCBI Taxonomy" id="1679083"/>
    <lineage>
        <taxon>Archaea</taxon>
        <taxon>Methanobacteriati</taxon>
        <taxon>Methanobacteriota</taxon>
        <taxon>Stenosarchaea group</taxon>
        <taxon>Halobacteria</taxon>
        <taxon>Halobacteriales</taxon>
        <taxon>Natrialbaceae</taxon>
        <taxon>Natrarchaeobius</taxon>
    </lineage>
</organism>
<evidence type="ECO:0000313" key="4">
    <source>
        <dbReference type="EMBL" id="RQH00336.1"/>
    </source>
</evidence>
<keyword evidence="4" id="KW-0378">Hydrolase</keyword>
<evidence type="ECO:0000259" key="3">
    <source>
        <dbReference type="SMART" id="SM00507"/>
    </source>
</evidence>
<keyword evidence="4" id="KW-0255">Endonuclease</keyword>
<comment type="caution">
    <text evidence="4">The sequence shown here is derived from an EMBL/GenBank/DDBJ whole genome shotgun (WGS) entry which is preliminary data.</text>
</comment>
<gene>
    <name evidence="4" type="ORF">EA472_10815</name>
</gene>
<evidence type="ECO:0000256" key="2">
    <source>
        <dbReference type="SAM" id="Phobius"/>
    </source>
</evidence>
<protein>
    <submittedName>
        <fullName evidence="4">HNH endonuclease</fullName>
    </submittedName>
</protein>
<evidence type="ECO:0000256" key="1">
    <source>
        <dbReference type="SAM" id="MobiDB-lite"/>
    </source>
</evidence>
<keyword evidence="2" id="KW-0472">Membrane</keyword>
<dbReference type="OrthoDB" id="11472at2157"/>